<reference evidence="2 3" key="1">
    <citation type="journal article" date="2019" name="Commun. Biol.">
        <title>The bagworm genome reveals a unique fibroin gene that provides high tensile strength.</title>
        <authorList>
            <person name="Kono N."/>
            <person name="Nakamura H."/>
            <person name="Ohtoshi R."/>
            <person name="Tomita M."/>
            <person name="Numata K."/>
            <person name="Arakawa K."/>
        </authorList>
    </citation>
    <scope>NUCLEOTIDE SEQUENCE [LARGE SCALE GENOMIC DNA]</scope>
</reference>
<evidence type="ECO:0000256" key="1">
    <source>
        <dbReference type="SAM" id="MobiDB-lite"/>
    </source>
</evidence>
<dbReference type="EMBL" id="BGZK01000005">
    <property type="protein sequence ID" value="GBP00387.1"/>
    <property type="molecule type" value="Genomic_DNA"/>
</dbReference>
<comment type="caution">
    <text evidence="2">The sequence shown here is derived from an EMBL/GenBank/DDBJ whole genome shotgun (WGS) entry which is preliminary data.</text>
</comment>
<name>A0A4C1SG94_EUMVA</name>
<organism evidence="2 3">
    <name type="scientific">Eumeta variegata</name>
    <name type="common">Bagworm moth</name>
    <name type="synonym">Eumeta japonica</name>
    <dbReference type="NCBI Taxonomy" id="151549"/>
    <lineage>
        <taxon>Eukaryota</taxon>
        <taxon>Metazoa</taxon>
        <taxon>Ecdysozoa</taxon>
        <taxon>Arthropoda</taxon>
        <taxon>Hexapoda</taxon>
        <taxon>Insecta</taxon>
        <taxon>Pterygota</taxon>
        <taxon>Neoptera</taxon>
        <taxon>Endopterygota</taxon>
        <taxon>Lepidoptera</taxon>
        <taxon>Glossata</taxon>
        <taxon>Ditrysia</taxon>
        <taxon>Tineoidea</taxon>
        <taxon>Psychidae</taxon>
        <taxon>Oiketicinae</taxon>
        <taxon>Eumeta</taxon>
    </lineage>
</organism>
<accession>A0A4C1SG94</accession>
<protein>
    <submittedName>
        <fullName evidence="2">Uncharacterized protein</fullName>
    </submittedName>
</protein>
<dbReference type="AlphaFoldDB" id="A0A4C1SG94"/>
<feature type="region of interest" description="Disordered" evidence="1">
    <location>
        <begin position="25"/>
        <end position="53"/>
    </location>
</feature>
<proteinExistence type="predicted"/>
<gene>
    <name evidence="2" type="ORF">EVAR_948_1</name>
</gene>
<dbReference type="Proteomes" id="UP000299102">
    <property type="component" value="Unassembled WGS sequence"/>
</dbReference>
<evidence type="ECO:0000313" key="2">
    <source>
        <dbReference type="EMBL" id="GBP00387.1"/>
    </source>
</evidence>
<keyword evidence="3" id="KW-1185">Reference proteome</keyword>
<evidence type="ECO:0000313" key="3">
    <source>
        <dbReference type="Proteomes" id="UP000299102"/>
    </source>
</evidence>
<sequence length="66" mass="7159">MTDSYTDRTISKAIEAADVAMGELTAPDKLARARGPRSLSRPTDSRPPRRGVRARMCVCARARAGN</sequence>